<organism evidence="1 2">
    <name type="scientific">Rhizobium mongolense</name>
    <dbReference type="NCBI Taxonomy" id="57676"/>
    <lineage>
        <taxon>Bacteria</taxon>
        <taxon>Pseudomonadati</taxon>
        <taxon>Pseudomonadota</taxon>
        <taxon>Alphaproteobacteria</taxon>
        <taxon>Hyphomicrobiales</taxon>
        <taxon>Rhizobiaceae</taxon>
        <taxon>Rhizobium/Agrobacterium group</taxon>
        <taxon>Rhizobium</taxon>
    </lineage>
</organism>
<dbReference type="AlphaFoldDB" id="A0A7W6WCA7"/>
<dbReference type="EMBL" id="JACIGM010000001">
    <property type="protein sequence ID" value="MBB4272585.1"/>
    <property type="molecule type" value="Genomic_DNA"/>
</dbReference>
<dbReference type="InterPro" id="IPR025737">
    <property type="entry name" value="FApF"/>
</dbReference>
<accession>A0A7W6WCA7</accession>
<evidence type="ECO:0000313" key="2">
    <source>
        <dbReference type="Proteomes" id="UP000533641"/>
    </source>
</evidence>
<reference evidence="1 2" key="1">
    <citation type="submission" date="2020-08" db="EMBL/GenBank/DDBJ databases">
        <title>Genomic Encyclopedia of Type Strains, Phase IV (KMG-V): Genome sequencing to study the core and pangenomes of soil and plant-associated prokaryotes.</title>
        <authorList>
            <person name="Whitman W."/>
        </authorList>
    </citation>
    <scope>NUCLEOTIDE SEQUENCE [LARGE SCALE GENOMIC DNA]</scope>
    <source>
        <strain evidence="1 2">SEMIA 402</strain>
    </source>
</reference>
<dbReference type="Pfam" id="PF13557">
    <property type="entry name" value="Phenol_MetA_deg"/>
    <property type="match status" value="1"/>
</dbReference>
<sequence length="111" mass="12195">MSEHSLAFKRSRVSEALAKPVSISEWHRCPHRPRSSSTSIPISAWSADTFRQLAGDSGAGATLGDFKSRVFGIGPQIGYKFKANDTTDGYVNLKDYYEFGAENCAEGWNVC</sequence>
<gene>
    <name evidence="1" type="ORF">GGE12_000327</name>
</gene>
<comment type="caution">
    <text evidence="1">The sequence shown here is derived from an EMBL/GenBank/DDBJ whole genome shotgun (WGS) entry which is preliminary data.</text>
</comment>
<dbReference type="Proteomes" id="UP000533641">
    <property type="component" value="Unassembled WGS sequence"/>
</dbReference>
<protein>
    <submittedName>
        <fullName evidence="1">Uncharacterized protein</fullName>
    </submittedName>
</protein>
<name>A0A7W6WCA7_9HYPH</name>
<evidence type="ECO:0000313" key="1">
    <source>
        <dbReference type="EMBL" id="MBB4272585.1"/>
    </source>
</evidence>
<proteinExistence type="predicted"/>
<dbReference type="RefSeq" id="WP_246778409.1">
    <property type="nucleotide sequence ID" value="NZ_JACIGM010000001.1"/>
</dbReference>